<evidence type="ECO:0000256" key="4">
    <source>
        <dbReference type="PIRSR" id="PIRSR006806-1"/>
    </source>
</evidence>
<dbReference type="SUPFAM" id="SSF100950">
    <property type="entry name" value="NagB/RpiA/CoA transferase-like"/>
    <property type="match status" value="1"/>
</dbReference>
<organism evidence="6 8">
    <name type="scientific">Kerstersia gyiorum</name>
    <dbReference type="NCBI Taxonomy" id="206506"/>
    <lineage>
        <taxon>Bacteria</taxon>
        <taxon>Pseudomonadati</taxon>
        <taxon>Pseudomonadota</taxon>
        <taxon>Betaproteobacteria</taxon>
        <taxon>Burkholderiales</taxon>
        <taxon>Alcaligenaceae</taxon>
        <taxon>Kerstersia</taxon>
    </lineage>
</organism>
<dbReference type="PIRSF" id="PIRSF006806">
    <property type="entry name" value="FTHF_cligase"/>
    <property type="match status" value="1"/>
</dbReference>
<evidence type="ECO:0000313" key="9">
    <source>
        <dbReference type="Proteomes" id="UP000292039"/>
    </source>
</evidence>
<reference evidence="7 9" key="2">
    <citation type="submission" date="2019-02" db="EMBL/GenBank/DDBJ databases">
        <title>Genomic Encyclopedia of Type Strains, Phase IV (KMG-IV): sequencing the most valuable type-strain genomes for metagenomic binning, comparative biology and taxonomic classification.</title>
        <authorList>
            <person name="Goeker M."/>
        </authorList>
    </citation>
    <scope>NUCLEOTIDE SEQUENCE [LARGE SCALE GENOMIC DNA]</scope>
    <source>
        <strain evidence="7 9">DSM 16618</strain>
    </source>
</reference>
<protein>
    <recommendedName>
        <fullName evidence="5">5-formyltetrahydrofolate cyclo-ligase</fullName>
        <ecNumber evidence="5">6.3.3.2</ecNumber>
    </recommendedName>
</protein>
<gene>
    <name evidence="6" type="ORF">AAV32_03320</name>
    <name evidence="7" type="ORF">EV679_0581</name>
</gene>
<evidence type="ECO:0000256" key="5">
    <source>
        <dbReference type="RuleBase" id="RU361279"/>
    </source>
</evidence>
<dbReference type="GO" id="GO:0005524">
    <property type="term" value="F:ATP binding"/>
    <property type="evidence" value="ECO:0007669"/>
    <property type="project" value="UniProtKB-KW"/>
</dbReference>
<dbReference type="EMBL" id="LBNE01000001">
    <property type="protein sequence ID" value="KKO73300.1"/>
    <property type="molecule type" value="Genomic_DNA"/>
</dbReference>
<dbReference type="AlphaFoldDB" id="A0A171KWN3"/>
<dbReference type="Proteomes" id="UP000292039">
    <property type="component" value="Unassembled WGS sequence"/>
</dbReference>
<dbReference type="RefSeq" id="WP_068367453.1">
    <property type="nucleotide sequence ID" value="NZ_CBCSEB010000010.1"/>
</dbReference>
<feature type="binding site" evidence="4">
    <location>
        <position position="72"/>
    </location>
    <ligand>
        <name>substrate</name>
    </ligand>
</feature>
<dbReference type="InterPro" id="IPR024185">
    <property type="entry name" value="FTHF_cligase-like_sf"/>
</dbReference>
<keyword evidence="5" id="KW-0479">Metal-binding</keyword>
<comment type="cofactor">
    <cofactor evidence="5">
        <name>Mg(2+)</name>
        <dbReference type="ChEBI" id="CHEBI:18420"/>
    </cofactor>
</comment>
<sequence length="213" mass="23183">MKTANTIQDTAATLRTTLRERRNNMDHANRSRGGLLLRGRLFTWLALRRETAEKAGHASPARIAAFHALDGEPDLLPLLAKWVEEDGLEVLLPAVISADQPLVFRAWHPDSPMKTGAYGVQEVDGPDLAAADACLDVVLVPTLGWTAKGDRLGYGGGYYDRTLAQLRQANPALIALGISWEEGRLPVDYQPAGHDAKLDAVLTPGGWYPRMPA</sequence>
<evidence type="ECO:0000313" key="6">
    <source>
        <dbReference type="EMBL" id="KKO73300.1"/>
    </source>
</evidence>
<dbReference type="Gene3D" id="3.40.50.10420">
    <property type="entry name" value="NagB/RpiA/CoA transferase-like"/>
    <property type="match status" value="1"/>
</dbReference>
<dbReference type="GO" id="GO:0009396">
    <property type="term" value="P:folic acid-containing compound biosynthetic process"/>
    <property type="evidence" value="ECO:0007669"/>
    <property type="project" value="TreeGrafter"/>
</dbReference>
<comment type="similarity">
    <text evidence="1 5">Belongs to the 5-formyltetrahydrofolate cyclo-ligase family.</text>
</comment>
<keyword evidence="3 4" id="KW-0067">ATP-binding</keyword>
<dbReference type="NCBIfam" id="TIGR02727">
    <property type="entry name" value="MTHFS_bact"/>
    <property type="match status" value="1"/>
</dbReference>
<dbReference type="PANTHER" id="PTHR23407:SF1">
    <property type="entry name" value="5-FORMYLTETRAHYDROFOLATE CYCLO-LIGASE"/>
    <property type="match status" value="1"/>
</dbReference>
<dbReference type="InterPro" id="IPR002698">
    <property type="entry name" value="FTHF_cligase"/>
</dbReference>
<keyword evidence="7" id="KW-0436">Ligase</keyword>
<dbReference type="GO" id="GO:0030272">
    <property type="term" value="F:5-formyltetrahydrofolate cyclo-ligase activity"/>
    <property type="evidence" value="ECO:0007669"/>
    <property type="project" value="UniProtKB-EC"/>
</dbReference>
<keyword evidence="5" id="KW-0460">Magnesium</keyword>
<reference evidence="6 8" key="1">
    <citation type="submission" date="2015-04" db="EMBL/GenBank/DDBJ databases">
        <title>Genome sequence of Kerstersia gyiorum CG1.</title>
        <authorList>
            <person name="Greninger A.L."/>
            <person name="Kozyreva V."/>
            <person name="Chaturvedi V."/>
        </authorList>
    </citation>
    <scope>NUCLEOTIDE SEQUENCE [LARGE SCALE GENOMIC DNA]</scope>
    <source>
        <strain evidence="6 8">CG1</strain>
    </source>
</reference>
<evidence type="ECO:0000256" key="3">
    <source>
        <dbReference type="ARBA" id="ARBA00022840"/>
    </source>
</evidence>
<dbReference type="EMBL" id="SGWZ01000001">
    <property type="protein sequence ID" value="RZS73390.1"/>
    <property type="molecule type" value="Genomic_DNA"/>
</dbReference>
<comment type="catalytic activity">
    <reaction evidence="5">
        <text>(6S)-5-formyl-5,6,7,8-tetrahydrofolate + ATP = (6R)-5,10-methenyltetrahydrofolate + ADP + phosphate</text>
        <dbReference type="Rhea" id="RHEA:10488"/>
        <dbReference type="ChEBI" id="CHEBI:30616"/>
        <dbReference type="ChEBI" id="CHEBI:43474"/>
        <dbReference type="ChEBI" id="CHEBI:57455"/>
        <dbReference type="ChEBI" id="CHEBI:57457"/>
        <dbReference type="ChEBI" id="CHEBI:456216"/>
        <dbReference type="EC" id="6.3.3.2"/>
    </reaction>
</comment>
<evidence type="ECO:0000313" key="7">
    <source>
        <dbReference type="EMBL" id="RZS73390.1"/>
    </source>
</evidence>
<dbReference type="GO" id="GO:0035999">
    <property type="term" value="P:tetrahydrofolate interconversion"/>
    <property type="evidence" value="ECO:0007669"/>
    <property type="project" value="TreeGrafter"/>
</dbReference>
<feature type="binding site" evidence="4">
    <location>
        <begin position="151"/>
        <end position="159"/>
    </location>
    <ligand>
        <name>ATP</name>
        <dbReference type="ChEBI" id="CHEBI:30616"/>
    </ligand>
</feature>
<evidence type="ECO:0000256" key="1">
    <source>
        <dbReference type="ARBA" id="ARBA00010638"/>
    </source>
</evidence>
<dbReference type="PANTHER" id="PTHR23407">
    <property type="entry name" value="ATPASE INHIBITOR/5-FORMYLTETRAHYDROFOLATE CYCLO-LIGASE"/>
    <property type="match status" value="1"/>
</dbReference>
<dbReference type="InterPro" id="IPR037171">
    <property type="entry name" value="NagB/RpiA_transferase-like"/>
</dbReference>
<dbReference type="GO" id="GO:0046872">
    <property type="term" value="F:metal ion binding"/>
    <property type="evidence" value="ECO:0007669"/>
    <property type="project" value="UniProtKB-KW"/>
</dbReference>
<dbReference type="Pfam" id="PF01812">
    <property type="entry name" value="5-FTHF_cyc-lig"/>
    <property type="match status" value="1"/>
</dbReference>
<keyword evidence="2 4" id="KW-0547">Nucleotide-binding</keyword>
<proteinExistence type="inferred from homology"/>
<keyword evidence="8" id="KW-1185">Reference proteome</keyword>
<dbReference type="Proteomes" id="UP000078084">
    <property type="component" value="Unassembled WGS sequence"/>
</dbReference>
<name>A0A171KWN3_9BURK</name>
<accession>A0A171KWN3</accession>
<dbReference type="STRING" id="206506.AAV32_03320"/>
<evidence type="ECO:0000313" key="8">
    <source>
        <dbReference type="Proteomes" id="UP000078084"/>
    </source>
</evidence>
<dbReference type="PATRIC" id="fig|206506.3.peg.727"/>
<evidence type="ECO:0000256" key="2">
    <source>
        <dbReference type="ARBA" id="ARBA00022741"/>
    </source>
</evidence>
<dbReference type="OrthoDB" id="9801938at2"/>
<dbReference type="EC" id="6.3.3.2" evidence="5"/>
<comment type="caution">
    <text evidence="6">The sequence shown here is derived from an EMBL/GenBank/DDBJ whole genome shotgun (WGS) entry which is preliminary data.</text>
</comment>